<feature type="region of interest" description="Disordered" evidence="1">
    <location>
        <begin position="73"/>
        <end position="113"/>
    </location>
</feature>
<evidence type="ECO:0000256" key="1">
    <source>
        <dbReference type="SAM" id="MobiDB-lite"/>
    </source>
</evidence>
<keyword evidence="4" id="KW-1185">Reference proteome</keyword>
<keyword evidence="2" id="KW-1133">Transmembrane helix</keyword>
<accession>A0A1I6ESY2</accession>
<evidence type="ECO:0000256" key="2">
    <source>
        <dbReference type="SAM" id="Phobius"/>
    </source>
</evidence>
<dbReference type="OrthoDB" id="3821205at2"/>
<organism evidence="3 4">
    <name type="scientific">Lentzea waywayandensis</name>
    <dbReference type="NCBI Taxonomy" id="84724"/>
    <lineage>
        <taxon>Bacteria</taxon>
        <taxon>Bacillati</taxon>
        <taxon>Actinomycetota</taxon>
        <taxon>Actinomycetes</taxon>
        <taxon>Pseudonocardiales</taxon>
        <taxon>Pseudonocardiaceae</taxon>
        <taxon>Lentzea</taxon>
    </lineage>
</organism>
<protein>
    <submittedName>
        <fullName evidence="3">Uncharacterized protein</fullName>
    </submittedName>
</protein>
<evidence type="ECO:0000313" key="3">
    <source>
        <dbReference type="EMBL" id="SFR20598.1"/>
    </source>
</evidence>
<proteinExistence type="predicted"/>
<dbReference type="RefSeq" id="WP_143138745.1">
    <property type="nucleotide sequence ID" value="NZ_FOYL01000005.1"/>
</dbReference>
<evidence type="ECO:0000313" key="4">
    <source>
        <dbReference type="Proteomes" id="UP000198583"/>
    </source>
</evidence>
<dbReference type="AlphaFoldDB" id="A0A1I6ESY2"/>
<feature type="compositionally biased region" description="Low complexity" evidence="1">
    <location>
        <begin position="76"/>
        <end position="89"/>
    </location>
</feature>
<sequence length="286" mass="30254">MNEQDLKRAFQDVVVASSPPPSMDPGIALDKAHKARSKRRASITGAAVAVLVVGVGLGSAFALNPQSTKDYLMGAGQSSSSNPGSPGMPDTQWGEEWPVGQSDRTATNGPQADRGTQLLNLAKASVPSGYDAPDLKYKDPSMYGGMLRAQAQISTNKGETPEVWEYTAYVPVRKDDKVGQLTVTVSMPNSRNQADPCVLANRVSGSADFSCKIYEVAGNQVGVASPVNPAQGTATTASYRAANGWTVTVTQEEEYSYSGYPKLDRQPFFAPELAALAADPKFLLGS</sequence>
<keyword evidence="2" id="KW-0812">Transmembrane</keyword>
<gene>
    <name evidence="3" type="ORF">SAMN04488564_105275</name>
</gene>
<name>A0A1I6ESY2_9PSEU</name>
<feature type="transmembrane region" description="Helical" evidence="2">
    <location>
        <begin position="41"/>
        <end position="63"/>
    </location>
</feature>
<dbReference type="EMBL" id="FOYL01000005">
    <property type="protein sequence ID" value="SFR20598.1"/>
    <property type="molecule type" value="Genomic_DNA"/>
</dbReference>
<reference evidence="4" key="1">
    <citation type="submission" date="2016-10" db="EMBL/GenBank/DDBJ databases">
        <authorList>
            <person name="Varghese N."/>
            <person name="Submissions S."/>
        </authorList>
    </citation>
    <scope>NUCLEOTIDE SEQUENCE [LARGE SCALE GENOMIC DNA]</scope>
    <source>
        <strain evidence="4">DSM 44232</strain>
    </source>
</reference>
<keyword evidence="2" id="KW-0472">Membrane</keyword>
<dbReference type="Proteomes" id="UP000198583">
    <property type="component" value="Unassembled WGS sequence"/>
</dbReference>
<dbReference type="STRING" id="84724.SAMN04488564_105275"/>